<reference evidence="1 2" key="1">
    <citation type="submission" date="2012-01" db="EMBL/GenBank/DDBJ databases">
        <authorList>
            <person name="Harkins D.M."/>
            <person name="Madupu R."/>
            <person name="Durkin A.S."/>
            <person name="Torralba M."/>
            <person name="Methe B."/>
            <person name="Sutton G.G."/>
            <person name="Nelson K.E."/>
        </authorList>
    </citation>
    <scope>NUCLEOTIDE SEQUENCE [LARGE SCALE GENOMIC DNA]</scope>
    <source>
        <strain evidence="1 2">CCUG 39159</strain>
    </source>
</reference>
<gene>
    <name evidence="1" type="ORF">HMPREF1043_0003</name>
</gene>
<name>I0S6X0_STRAP</name>
<protein>
    <submittedName>
        <fullName evidence="1">Uncharacterized protein</fullName>
    </submittedName>
</protein>
<dbReference type="EMBL" id="AICP01000072">
    <property type="protein sequence ID" value="EID19123.1"/>
    <property type="molecule type" value="Genomic_DNA"/>
</dbReference>
<dbReference type="PATRIC" id="fig|1095729.3.peg.2117"/>
<sequence>MRLMLKRPLNDTWLDLDVQALDISYTEVLNGPGDITVKLPLSYHLKRAEDGGYVVSEYETLMIVENGYDGLIVALVDTVEVTATEMTVSGAGLSILAKGTPWMGEAKAYTDADAVRIFRDIWSYILSHPGAQVGLKITGDTSSSGSVGIPPTQAYIKAKRRMDALEKRRTEDAADLARREADLLAATKTLFKAAGLHTVGQVKMQKSAPSQKTDVIWIETDKMNETKVYKKGAWQTVTGVNAQILDWIWKESYRTNAARGLKETKAEYTKAKEKLKDLSDEAGEPYPLNWWATHDLAQKISELTEMGPFEFVERARWSGEDLSLSLEVGAPRIGARREELAFELGINVTEVPTFKQRDPYTDVFMLGAGEGSSTLRTHQAITDSQRVRRVQVITDKDATTKDQVRQASRRAIAPHKQDLDFTIDTVIVKDHAWARPSQYDIGDEIRITGHTSSGFYFDRWVRILEKTATSSSEDIILKVEVV</sequence>
<dbReference type="AlphaFoldDB" id="I0S6X0"/>
<organism evidence="1 2">
    <name type="scientific">Streptococcus anginosus subsp. whileyi CCUG 39159</name>
    <dbReference type="NCBI Taxonomy" id="1095729"/>
    <lineage>
        <taxon>Bacteria</taxon>
        <taxon>Bacillati</taxon>
        <taxon>Bacillota</taxon>
        <taxon>Bacilli</taxon>
        <taxon>Lactobacillales</taxon>
        <taxon>Streptococcaceae</taxon>
        <taxon>Streptococcus</taxon>
        <taxon>Streptococcus anginosus group</taxon>
    </lineage>
</organism>
<dbReference type="RefSeq" id="WP_003038490.1">
    <property type="nucleotide sequence ID" value="NZ_AICP01000072.1"/>
</dbReference>
<accession>I0S6X0</accession>
<evidence type="ECO:0000313" key="1">
    <source>
        <dbReference type="EMBL" id="EID19123.1"/>
    </source>
</evidence>
<dbReference type="Proteomes" id="UP000003245">
    <property type="component" value="Unassembled WGS sequence"/>
</dbReference>
<keyword evidence="2" id="KW-1185">Reference proteome</keyword>
<comment type="caution">
    <text evidence="1">The sequence shown here is derived from an EMBL/GenBank/DDBJ whole genome shotgun (WGS) entry which is preliminary data.</text>
</comment>
<evidence type="ECO:0000313" key="2">
    <source>
        <dbReference type="Proteomes" id="UP000003245"/>
    </source>
</evidence>
<proteinExistence type="predicted"/>